<dbReference type="InterPro" id="IPR011991">
    <property type="entry name" value="ArsR-like_HTH"/>
</dbReference>
<dbReference type="SMART" id="SM00418">
    <property type="entry name" value="HTH_ARSR"/>
    <property type="match status" value="1"/>
</dbReference>
<evidence type="ECO:0000256" key="1">
    <source>
        <dbReference type="ARBA" id="ARBA00023015"/>
    </source>
</evidence>
<evidence type="ECO:0000256" key="2">
    <source>
        <dbReference type="ARBA" id="ARBA00023125"/>
    </source>
</evidence>
<dbReference type="InterPro" id="IPR036390">
    <property type="entry name" value="WH_DNA-bd_sf"/>
</dbReference>
<dbReference type="InterPro" id="IPR001845">
    <property type="entry name" value="HTH_ArsR_DNA-bd_dom"/>
</dbReference>
<dbReference type="Pfam" id="PF01022">
    <property type="entry name" value="HTH_5"/>
    <property type="match status" value="1"/>
</dbReference>
<sequence length="95" mass="10913">MENNDRIVKEGAALLSALANPRRLQVMILLAEHTELSVREMADRIDISQSALSQHLSKLRHAKLVSTRRDAQSIYYSIKHDCVPKLLNCLRDIYR</sequence>
<dbReference type="GO" id="GO:0003677">
    <property type="term" value="F:DNA binding"/>
    <property type="evidence" value="ECO:0007669"/>
    <property type="project" value="UniProtKB-KW"/>
</dbReference>
<dbReference type="NCBIfam" id="NF033788">
    <property type="entry name" value="HTH_metalloreg"/>
    <property type="match status" value="1"/>
</dbReference>
<protein>
    <submittedName>
        <fullName evidence="5">Winged helix-turn-helix transcriptional regulator</fullName>
    </submittedName>
</protein>
<dbReference type="PRINTS" id="PR00778">
    <property type="entry name" value="HTHARSR"/>
</dbReference>
<keyword evidence="2" id="KW-0238">DNA-binding</keyword>
<feature type="domain" description="HTH arsR-type" evidence="4">
    <location>
        <begin position="3"/>
        <end position="95"/>
    </location>
</feature>
<name>A0A6H0ZG26_9HYPH</name>
<dbReference type="PANTHER" id="PTHR43132">
    <property type="entry name" value="ARSENICAL RESISTANCE OPERON REPRESSOR ARSR-RELATED"/>
    <property type="match status" value="1"/>
</dbReference>
<dbReference type="PANTHER" id="PTHR43132:SF2">
    <property type="entry name" value="ARSENICAL RESISTANCE OPERON REPRESSOR ARSR-RELATED"/>
    <property type="match status" value="1"/>
</dbReference>
<evidence type="ECO:0000313" key="5">
    <source>
        <dbReference type="EMBL" id="QIX19786.1"/>
    </source>
</evidence>
<accession>A0A6H0ZG26</accession>
<dbReference type="InterPro" id="IPR051011">
    <property type="entry name" value="Metal_resp_trans_reg"/>
</dbReference>
<evidence type="ECO:0000313" key="6">
    <source>
        <dbReference type="Proteomes" id="UP000500870"/>
    </source>
</evidence>
<dbReference type="EMBL" id="CP050896">
    <property type="protein sequence ID" value="QIX19786.1"/>
    <property type="molecule type" value="Genomic_DNA"/>
</dbReference>
<dbReference type="Proteomes" id="UP000500870">
    <property type="component" value="Chromosome 2"/>
</dbReference>
<dbReference type="PROSITE" id="PS50987">
    <property type="entry name" value="HTH_ARSR_2"/>
    <property type="match status" value="1"/>
</dbReference>
<organism evidence="5 6">
    <name type="scientific">Agrobacterium pusense</name>
    <dbReference type="NCBI Taxonomy" id="648995"/>
    <lineage>
        <taxon>Bacteria</taxon>
        <taxon>Pseudomonadati</taxon>
        <taxon>Pseudomonadota</taxon>
        <taxon>Alphaproteobacteria</taxon>
        <taxon>Hyphomicrobiales</taxon>
        <taxon>Rhizobiaceae</taxon>
        <taxon>Rhizobium/Agrobacterium group</taxon>
        <taxon>Agrobacterium</taxon>
    </lineage>
</organism>
<proteinExistence type="predicted"/>
<dbReference type="GO" id="GO:0003700">
    <property type="term" value="F:DNA-binding transcription factor activity"/>
    <property type="evidence" value="ECO:0007669"/>
    <property type="project" value="InterPro"/>
</dbReference>
<dbReference type="RefSeq" id="WP_136883749.1">
    <property type="nucleotide sequence ID" value="NZ_CP050896.1"/>
</dbReference>
<dbReference type="AlphaFoldDB" id="A0A6H0ZG26"/>
<evidence type="ECO:0000259" key="4">
    <source>
        <dbReference type="PROSITE" id="PS50987"/>
    </source>
</evidence>
<dbReference type="SUPFAM" id="SSF46785">
    <property type="entry name" value="Winged helix' DNA-binding domain"/>
    <property type="match status" value="1"/>
</dbReference>
<keyword evidence="3" id="KW-0804">Transcription</keyword>
<dbReference type="InterPro" id="IPR036388">
    <property type="entry name" value="WH-like_DNA-bd_sf"/>
</dbReference>
<dbReference type="CDD" id="cd00090">
    <property type="entry name" value="HTH_ARSR"/>
    <property type="match status" value="1"/>
</dbReference>
<dbReference type="Gene3D" id="1.10.10.10">
    <property type="entry name" value="Winged helix-like DNA-binding domain superfamily/Winged helix DNA-binding domain"/>
    <property type="match status" value="1"/>
</dbReference>
<keyword evidence="1" id="KW-0805">Transcription regulation</keyword>
<reference evidence="5 6" key="1">
    <citation type="submission" date="2020-04" db="EMBL/GenBank/DDBJ databases">
        <title>FDA dAtabase for Regulatory Grade micrObial Sequences (FDA-ARGOS): Supporting development and validation of Infectious Disease Dx tests.</title>
        <authorList>
            <person name="Sciortino C."/>
            <person name="Tallon L."/>
            <person name="Sadzewicz L."/>
            <person name="Vavikolanu K."/>
            <person name="Mehta A."/>
            <person name="Aluvathingal J."/>
            <person name="Nadendla S."/>
            <person name="Nandy P."/>
            <person name="Geyer C."/>
            <person name="Yan Y."/>
            <person name="Sichtig H."/>
        </authorList>
    </citation>
    <scope>NUCLEOTIDE SEQUENCE [LARGE SCALE GENOMIC DNA]</scope>
    <source>
        <strain evidence="5 6">FDAARGOS_633</strain>
    </source>
</reference>
<gene>
    <name evidence="5" type="ORF">FOB41_01015</name>
</gene>
<evidence type="ECO:0000256" key="3">
    <source>
        <dbReference type="ARBA" id="ARBA00023163"/>
    </source>
</evidence>